<evidence type="ECO:0000256" key="1">
    <source>
        <dbReference type="SAM" id="MobiDB-lite"/>
    </source>
</evidence>
<accession>A0A0E0M3Z8</accession>
<dbReference type="HOGENOM" id="CLU_151510_1_0_1"/>
<evidence type="ECO:0000313" key="3">
    <source>
        <dbReference type="Proteomes" id="UP000026962"/>
    </source>
</evidence>
<sequence>MKTLRRETRREPEEAKRPEPEEKEAAAWPAGWSFTPRELDAAEQLVLLSGSSTSTTGTTPSAAGSAASGSSSASSSRSVNAPPPTPAPLPRATESTLVVQEERHEHPEEDWEQRPGRRFRLIAEIYAVTEEIE</sequence>
<feature type="compositionally biased region" description="Basic and acidic residues" evidence="1">
    <location>
        <begin position="1"/>
        <end position="25"/>
    </location>
</feature>
<organism evidence="2">
    <name type="scientific">Oryza punctata</name>
    <name type="common">Red rice</name>
    <dbReference type="NCBI Taxonomy" id="4537"/>
    <lineage>
        <taxon>Eukaryota</taxon>
        <taxon>Viridiplantae</taxon>
        <taxon>Streptophyta</taxon>
        <taxon>Embryophyta</taxon>
        <taxon>Tracheophyta</taxon>
        <taxon>Spermatophyta</taxon>
        <taxon>Magnoliopsida</taxon>
        <taxon>Liliopsida</taxon>
        <taxon>Poales</taxon>
        <taxon>Poaceae</taxon>
        <taxon>BOP clade</taxon>
        <taxon>Oryzoideae</taxon>
        <taxon>Oryzeae</taxon>
        <taxon>Oryzinae</taxon>
        <taxon>Oryza</taxon>
    </lineage>
</organism>
<dbReference type="PANTHER" id="PTHR35167">
    <property type="entry name" value="OS05G0216466 PROTEIN"/>
    <property type="match status" value="1"/>
</dbReference>
<keyword evidence="3" id="KW-1185">Reference proteome</keyword>
<dbReference type="Proteomes" id="UP000026962">
    <property type="component" value="Chromosome 9"/>
</dbReference>
<dbReference type="EnsemblPlants" id="OPUNC09G16450.1">
    <property type="protein sequence ID" value="OPUNC09G16450.1"/>
    <property type="gene ID" value="OPUNC09G16450"/>
</dbReference>
<reference evidence="2" key="2">
    <citation type="submission" date="2018-05" db="EMBL/GenBank/DDBJ databases">
        <title>OpunRS2 (Oryza punctata Reference Sequence Version 2).</title>
        <authorList>
            <person name="Zhang J."/>
            <person name="Kudrna D."/>
            <person name="Lee S."/>
            <person name="Talag J."/>
            <person name="Welchert J."/>
            <person name="Wing R.A."/>
        </authorList>
    </citation>
    <scope>NUCLEOTIDE SEQUENCE [LARGE SCALE GENOMIC DNA]</scope>
</reference>
<dbReference type="AlphaFoldDB" id="A0A0E0M3Z8"/>
<feature type="compositionally biased region" description="Basic and acidic residues" evidence="1">
    <location>
        <begin position="100"/>
        <end position="115"/>
    </location>
</feature>
<feature type="compositionally biased region" description="Low complexity" evidence="1">
    <location>
        <begin position="50"/>
        <end position="76"/>
    </location>
</feature>
<reference evidence="2" key="1">
    <citation type="submission" date="2015-04" db="UniProtKB">
        <authorList>
            <consortium name="EnsemblPlants"/>
        </authorList>
    </citation>
    <scope>IDENTIFICATION</scope>
</reference>
<name>A0A0E0M3Z8_ORYPU</name>
<dbReference type="PANTHER" id="PTHR35167:SF3">
    <property type="entry name" value="OS05G0216466 PROTEIN"/>
    <property type="match status" value="1"/>
</dbReference>
<dbReference type="Gramene" id="OPUNC09G16450.1">
    <property type="protein sequence ID" value="OPUNC09G16450.1"/>
    <property type="gene ID" value="OPUNC09G16450"/>
</dbReference>
<proteinExistence type="predicted"/>
<feature type="region of interest" description="Disordered" evidence="1">
    <location>
        <begin position="1"/>
        <end position="35"/>
    </location>
</feature>
<dbReference type="eggNOG" id="ENOG502R64N">
    <property type="taxonomic scope" value="Eukaryota"/>
</dbReference>
<protein>
    <submittedName>
        <fullName evidence="2">Uncharacterized protein</fullName>
    </submittedName>
</protein>
<evidence type="ECO:0000313" key="2">
    <source>
        <dbReference type="EnsemblPlants" id="OPUNC09G16450.1"/>
    </source>
</evidence>
<feature type="region of interest" description="Disordered" evidence="1">
    <location>
        <begin position="50"/>
        <end position="116"/>
    </location>
</feature>